<evidence type="ECO:0000313" key="2">
    <source>
        <dbReference type="EMBL" id="PHJ26480.1"/>
    </source>
</evidence>
<proteinExistence type="predicted"/>
<gene>
    <name evidence="2" type="ORF">APS60_11205</name>
</gene>
<organism evidence="2 3">
    <name type="scientific">Cutibacterium acnes</name>
    <name type="common">Propionibacterium acnes</name>
    <dbReference type="NCBI Taxonomy" id="1747"/>
    <lineage>
        <taxon>Bacteria</taxon>
        <taxon>Bacillati</taxon>
        <taxon>Actinomycetota</taxon>
        <taxon>Actinomycetes</taxon>
        <taxon>Propionibacteriales</taxon>
        <taxon>Propionibacteriaceae</taxon>
        <taxon>Cutibacterium</taxon>
    </lineage>
</organism>
<dbReference type="AlphaFoldDB" id="A0AA44ZDU7"/>
<dbReference type="Proteomes" id="UP000223982">
    <property type="component" value="Unassembled WGS sequence"/>
</dbReference>
<feature type="compositionally biased region" description="Basic and acidic residues" evidence="1">
    <location>
        <begin position="84"/>
        <end position="93"/>
    </location>
</feature>
<evidence type="ECO:0000256" key="1">
    <source>
        <dbReference type="SAM" id="MobiDB-lite"/>
    </source>
</evidence>
<feature type="region of interest" description="Disordered" evidence="1">
    <location>
        <begin position="64"/>
        <end position="93"/>
    </location>
</feature>
<dbReference type="EMBL" id="LKVB01000010">
    <property type="protein sequence ID" value="PHJ26480.1"/>
    <property type="molecule type" value="Genomic_DNA"/>
</dbReference>
<accession>A0AA44ZDU7</accession>
<comment type="caution">
    <text evidence="2">The sequence shown here is derived from an EMBL/GenBank/DDBJ whole genome shotgun (WGS) entry which is preliminary data.</text>
</comment>
<evidence type="ECO:0000313" key="3">
    <source>
        <dbReference type="Proteomes" id="UP000223982"/>
    </source>
</evidence>
<protein>
    <submittedName>
        <fullName evidence="2">Multidrug ABC transporter ATPase</fullName>
    </submittedName>
</protein>
<sequence length="93" mass="10310">MIIKLLADVYEAFAGSVRIAGIGLRTLDRGSYYSLLHNGISVLRLFRLQESVVENVTLDPETGEVMPNVRAGNRPRSTSWAARSCREDSGKAW</sequence>
<name>A0AA44ZDU7_CUTAC</name>
<reference evidence="2 3" key="1">
    <citation type="submission" date="2017-02" db="EMBL/GenBank/DDBJ databases">
        <title>Prevalence of linear plasmids in Propionibacterium acnes isolates obtained from cancerous prostatic tissue.</title>
        <authorList>
            <person name="Davidsson S."/>
            <person name="Bruggemann H."/>
        </authorList>
    </citation>
    <scope>NUCLEOTIDE SEQUENCE [LARGE SCALE GENOMIC DNA]</scope>
    <source>
        <strain evidence="2 3">09-9</strain>
    </source>
</reference>